<sequence>MRAKLERLDQLSTLGGGHSQEMLQDFPVSVIKVQELFPKRLREVIPVHECFVGDSHWGKSQARRDEIWARIRDQLAQGLDAVVSNPALAERVVQESVPETQGDQMKALLRRIESDG</sequence>
<name>A0A836P1V5_XANVA</name>
<organism evidence="1">
    <name type="scientific">Xanthomonas vasicola pv. vasculorum NCPPB 890</name>
    <dbReference type="NCBI Taxonomy" id="1184265"/>
    <lineage>
        <taxon>Bacteria</taxon>
        <taxon>Pseudomonadati</taxon>
        <taxon>Pseudomonadota</taxon>
        <taxon>Gammaproteobacteria</taxon>
        <taxon>Lysobacterales</taxon>
        <taxon>Lysobacteraceae</taxon>
        <taxon>Xanthomonas</taxon>
    </lineage>
</organism>
<protein>
    <submittedName>
        <fullName evidence="1">Uncharacterized protein</fullName>
    </submittedName>
</protein>
<proteinExistence type="predicted"/>
<evidence type="ECO:0000313" key="1">
    <source>
        <dbReference type="EMBL" id="KFA01726.1"/>
    </source>
</evidence>
<dbReference type="AlphaFoldDB" id="A0A836P1V5"/>
<comment type="caution">
    <text evidence="1">The sequence shown here is derived from an EMBL/GenBank/DDBJ whole genome shotgun (WGS) entry which is preliminary data.</text>
</comment>
<dbReference type="EMBL" id="AKBN01000804">
    <property type="protein sequence ID" value="KFA01726.1"/>
    <property type="molecule type" value="Genomic_DNA"/>
</dbReference>
<accession>A0A836P1V5</accession>
<reference evidence="1" key="1">
    <citation type="submission" date="2012-05" db="EMBL/GenBank/DDBJ databases">
        <authorList>
            <person name="Studholme D.J."/>
            <person name="Wasukira A."/>
            <person name="Grant M."/>
        </authorList>
    </citation>
    <scope>NUCLEOTIDE SEQUENCE [LARGE SCALE GENOMIC DNA]</scope>
    <source>
        <strain evidence="1">NCPPB 890</strain>
    </source>
</reference>
<gene>
    <name evidence="1" type="ORF">A11K_0114010</name>
</gene>